<dbReference type="PANTHER" id="PTHR44591:SF3">
    <property type="entry name" value="RESPONSE REGULATORY DOMAIN-CONTAINING PROTEIN"/>
    <property type="match status" value="1"/>
</dbReference>
<feature type="compositionally biased region" description="Low complexity" evidence="3">
    <location>
        <begin position="366"/>
        <end position="377"/>
    </location>
</feature>
<evidence type="ECO:0000313" key="6">
    <source>
        <dbReference type="Proteomes" id="UP000676506"/>
    </source>
</evidence>
<feature type="compositionally biased region" description="Low complexity" evidence="3">
    <location>
        <begin position="441"/>
        <end position="451"/>
    </location>
</feature>
<dbReference type="CDD" id="cd00156">
    <property type="entry name" value="REC"/>
    <property type="match status" value="1"/>
</dbReference>
<dbReference type="InterPro" id="IPR011006">
    <property type="entry name" value="CheY-like_superfamily"/>
</dbReference>
<proteinExistence type="predicted"/>
<protein>
    <submittedName>
        <fullName evidence="5">Response regulator</fullName>
    </submittedName>
</protein>
<evidence type="ECO:0000256" key="2">
    <source>
        <dbReference type="PROSITE-ProRule" id="PRU00169"/>
    </source>
</evidence>
<dbReference type="Proteomes" id="UP000676506">
    <property type="component" value="Chromosome 1"/>
</dbReference>
<evidence type="ECO:0000256" key="3">
    <source>
        <dbReference type="SAM" id="MobiDB-lite"/>
    </source>
</evidence>
<gene>
    <name evidence="5" type="ORF">J8C06_03110</name>
</gene>
<dbReference type="InterPro" id="IPR001789">
    <property type="entry name" value="Sig_transdc_resp-reg_receiver"/>
</dbReference>
<dbReference type="SUPFAM" id="SSF52172">
    <property type="entry name" value="CheY-like"/>
    <property type="match status" value="1"/>
</dbReference>
<keyword evidence="6" id="KW-1185">Reference proteome</keyword>
<feature type="compositionally biased region" description="Polar residues" evidence="3">
    <location>
        <begin position="378"/>
        <end position="402"/>
    </location>
</feature>
<dbReference type="RefSeq" id="WP_211429334.1">
    <property type="nucleotide sequence ID" value="NZ_CP072648.1"/>
</dbReference>
<dbReference type="Pfam" id="PF00072">
    <property type="entry name" value="Response_reg"/>
    <property type="match status" value="1"/>
</dbReference>
<feature type="region of interest" description="Disordered" evidence="3">
    <location>
        <begin position="142"/>
        <end position="181"/>
    </location>
</feature>
<organism evidence="5 6">
    <name type="scientific">Chloracidobacterium validum</name>
    <dbReference type="NCBI Taxonomy" id="2821543"/>
    <lineage>
        <taxon>Bacteria</taxon>
        <taxon>Pseudomonadati</taxon>
        <taxon>Acidobacteriota</taxon>
        <taxon>Terriglobia</taxon>
        <taxon>Terriglobales</taxon>
        <taxon>Acidobacteriaceae</taxon>
        <taxon>Chloracidobacterium</taxon>
    </lineage>
</organism>
<dbReference type="PROSITE" id="PS50110">
    <property type="entry name" value="RESPONSE_REGULATORY"/>
    <property type="match status" value="1"/>
</dbReference>
<feature type="modified residue" description="4-aspartylphosphate" evidence="2">
    <location>
        <position position="53"/>
    </location>
</feature>
<keyword evidence="1 2" id="KW-0597">Phosphoprotein</keyword>
<feature type="region of interest" description="Disordered" evidence="3">
    <location>
        <begin position="244"/>
        <end position="325"/>
    </location>
</feature>
<name>A0ABX8B928_9BACT</name>
<feature type="compositionally biased region" description="Pro residues" evidence="3">
    <location>
        <begin position="419"/>
        <end position="428"/>
    </location>
</feature>
<evidence type="ECO:0000256" key="1">
    <source>
        <dbReference type="ARBA" id="ARBA00022553"/>
    </source>
</evidence>
<dbReference type="InterPro" id="IPR050595">
    <property type="entry name" value="Bact_response_regulator"/>
</dbReference>
<feature type="domain" description="Response regulatory" evidence="4">
    <location>
        <begin position="4"/>
        <end position="120"/>
    </location>
</feature>
<dbReference type="SMART" id="SM00448">
    <property type="entry name" value="REC"/>
    <property type="match status" value="1"/>
</dbReference>
<feature type="region of interest" description="Disordered" evidence="3">
    <location>
        <begin position="348"/>
        <end position="458"/>
    </location>
</feature>
<dbReference type="PANTHER" id="PTHR44591">
    <property type="entry name" value="STRESS RESPONSE REGULATOR PROTEIN 1"/>
    <property type="match status" value="1"/>
</dbReference>
<accession>A0ABX8B928</accession>
<reference evidence="5 6" key="1">
    <citation type="submission" date="2021-03" db="EMBL/GenBank/DDBJ databases">
        <title>Genomic and phenotypic characterization of Chloracidobacterium isolates provides evidence for multiple species.</title>
        <authorList>
            <person name="Saini M.K."/>
            <person name="Costas A.M.G."/>
            <person name="Tank M."/>
            <person name="Bryant D.A."/>
        </authorList>
    </citation>
    <scope>NUCLEOTIDE SEQUENCE [LARGE SCALE GENOMIC DNA]</scope>
    <source>
        <strain evidence="5 6">BV2-C</strain>
    </source>
</reference>
<feature type="compositionally biased region" description="Low complexity" evidence="3">
    <location>
        <begin position="299"/>
        <end position="313"/>
    </location>
</feature>
<evidence type="ECO:0000259" key="4">
    <source>
        <dbReference type="PROSITE" id="PS50110"/>
    </source>
</evidence>
<dbReference type="EMBL" id="CP072648">
    <property type="protein sequence ID" value="QUW03443.1"/>
    <property type="molecule type" value="Genomic_DNA"/>
</dbReference>
<sequence length="745" mass="77735">MRRKVLLADDSLSIQKMFGLYLEKYDIDIITTSNGEMAISKLPNVCPDLILADVFMPGRSGYEVCKYVKQHPGFKHIPVLLLSGKFEPYDEKEAERVKADGHIIKPIGEQEFVSLIQTALERAGKNAAAPPTPIAQTQILGSVSPPVAPKEPSALGSSLPKFNFGSPVGDPSSEVPPPTIKVSPSMLPSMLDDGRLPDLEPLLPLDTAPPAQTTEEATDFILDLPPPEQAPPVLSYPEPPKTLSSPIARPTFSQMPTPDLGTKTARFTPSELPELLGAAVAPPSVDVDSPLELDDAPLPAAQSSQVESSQVVPAEPPPVVTEAPPATAAEDIAPVSSVSALVEPAPIETPDVVVTPPVQVAPPWSPSVTVEPPVTTPLETQAETSSLSPVTSSLEATQTSALLNEPIPPPDFLTGLVSPPAPTEPPAPSVESQPDEPPPSLATATTSPEPAGMATMPVFEVVMEDEPPVRGTDLLPDELLAIRNQQQVEPVPDTTSPPVVTATAPATVEEPVFQPFTPEPIPSATLFAASPTPSVPEAAPEADASAALDTPVQPKPLTATEASLPPVFALPPLDEEAAPVSEAESAPPAEMATEMATGVDATIHEPALPQPTSVAPASAPIGVEPTVVESVGASPAMESLPVTVTPTDQALPAEAQPMLTDRAPTPTETAPTLTMPPAAELATGAPDWSNFTLPQAVVDDIVRRVVAEISDQVIREIAWEVVPDLAELLIKKHLANGVGQRGSNA</sequence>
<dbReference type="Gene3D" id="3.40.50.2300">
    <property type="match status" value="1"/>
</dbReference>
<evidence type="ECO:0000313" key="5">
    <source>
        <dbReference type="EMBL" id="QUW03443.1"/>
    </source>
</evidence>